<evidence type="ECO:0000256" key="1">
    <source>
        <dbReference type="ARBA" id="ARBA00004651"/>
    </source>
</evidence>
<gene>
    <name evidence="8" type="ORF">DFP90_108149</name>
</gene>
<protein>
    <submittedName>
        <fullName evidence="8">Threonine/homoserine efflux transporter RhtA</fullName>
    </submittedName>
</protein>
<keyword evidence="5 6" id="KW-0472">Membrane</keyword>
<feature type="transmembrane region" description="Helical" evidence="6">
    <location>
        <begin position="28"/>
        <end position="50"/>
    </location>
</feature>
<dbReference type="EMBL" id="QRDW01000008">
    <property type="protein sequence ID" value="RED48130.1"/>
    <property type="molecule type" value="Genomic_DNA"/>
</dbReference>
<dbReference type="OrthoDB" id="9799821at2"/>
<evidence type="ECO:0000256" key="6">
    <source>
        <dbReference type="SAM" id="Phobius"/>
    </source>
</evidence>
<keyword evidence="3 6" id="KW-0812">Transmembrane</keyword>
<name>A0A3D9HF75_9PROT</name>
<dbReference type="RefSeq" id="WP_115937749.1">
    <property type="nucleotide sequence ID" value="NZ_QRDW01000008.1"/>
</dbReference>
<feature type="domain" description="EamA" evidence="7">
    <location>
        <begin position="150"/>
        <end position="284"/>
    </location>
</feature>
<feature type="transmembrane region" description="Helical" evidence="6">
    <location>
        <begin position="93"/>
        <end position="114"/>
    </location>
</feature>
<accession>A0A3D9HF75</accession>
<sequence>MPFAYLSLAAAMILVGLNIPVGKMLLDHFPVFGFSVIRGLVGILILFPLLKMKYGRIPAPGLSGGGAILGQAFIGVFLFNLFILWGLERTSSIDAGIITSTIPAAVALLGFLFFRERLTMRALMIIALAVCGVMLVNLGGNAQGAAGDLIGNGFVIGAVFCEALFVIFAKRASGRLSPLAATAWLNLAALVMFLPLGLPELVAMDLVSVPADVWLLLFYYAVTSSVISYMLWFFGTAHVPVSQSGLFTAVLPVSAVCGGAFFLQETLSSMHVVGIGATIGAILLGTMANKKNA</sequence>
<proteinExistence type="predicted"/>
<feature type="transmembrane region" description="Helical" evidence="6">
    <location>
        <begin position="246"/>
        <end position="263"/>
    </location>
</feature>
<comment type="caution">
    <text evidence="8">The sequence shown here is derived from an EMBL/GenBank/DDBJ whole genome shotgun (WGS) entry which is preliminary data.</text>
</comment>
<comment type="subcellular location">
    <subcellularLocation>
        <location evidence="1">Cell membrane</location>
        <topology evidence="1">Multi-pass membrane protein</topology>
    </subcellularLocation>
</comment>
<feature type="transmembrane region" description="Helical" evidence="6">
    <location>
        <begin position="121"/>
        <end position="138"/>
    </location>
</feature>
<evidence type="ECO:0000256" key="5">
    <source>
        <dbReference type="ARBA" id="ARBA00023136"/>
    </source>
</evidence>
<feature type="transmembrane region" description="Helical" evidence="6">
    <location>
        <begin position="214"/>
        <end position="234"/>
    </location>
</feature>
<keyword evidence="2" id="KW-1003">Cell membrane</keyword>
<evidence type="ECO:0000313" key="9">
    <source>
        <dbReference type="Proteomes" id="UP000256845"/>
    </source>
</evidence>
<feature type="transmembrane region" description="Helical" evidence="6">
    <location>
        <begin position="62"/>
        <end position="87"/>
    </location>
</feature>
<dbReference type="PANTHER" id="PTHR32322:SF18">
    <property type="entry name" value="S-ADENOSYLMETHIONINE_S-ADENOSYLHOMOCYSTEINE TRANSPORTER"/>
    <property type="match status" value="1"/>
</dbReference>
<feature type="transmembrane region" description="Helical" evidence="6">
    <location>
        <begin position="269"/>
        <end position="288"/>
    </location>
</feature>
<keyword evidence="9" id="KW-1185">Reference proteome</keyword>
<feature type="transmembrane region" description="Helical" evidence="6">
    <location>
        <begin position="150"/>
        <end position="169"/>
    </location>
</feature>
<reference evidence="8 9" key="1">
    <citation type="submission" date="2018-07" db="EMBL/GenBank/DDBJ databases">
        <title>Genomic Encyclopedia of Type Strains, Phase III (KMG-III): the genomes of soil and plant-associated and newly described type strains.</title>
        <authorList>
            <person name="Whitman W."/>
        </authorList>
    </citation>
    <scope>NUCLEOTIDE SEQUENCE [LARGE SCALE GENOMIC DNA]</scope>
    <source>
        <strain evidence="8 9">CECT 8488</strain>
    </source>
</reference>
<dbReference type="Proteomes" id="UP000256845">
    <property type="component" value="Unassembled WGS sequence"/>
</dbReference>
<feature type="domain" description="EamA" evidence="7">
    <location>
        <begin position="4"/>
        <end position="137"/>
    </location>
</feature>
<dbReference type="Pfam" id="PF00892">
    <property type="entry name" value="EamA"/>
    <property type="match status" value="2"/>
</dbReference>
<dbReference type="AlphaFoldDB" id="A0A3D9HF75"/>
<keyword evidence="4 6" id="KW-1133">Transmembrane helix</keyword>
<dbReference type="GO" id="GO:0005886">
    <property type="term" value="C:plasma membrane"/>
    <property type="evidence" value="ECO:0007669"/>
    <property type="project" value="UniProtKB-SubCell"/>
</dbReference>
<organism evidence="8 9">
    <name type="scientific">Aestuariispira insulae</name>
    <dbReference type="NCBI Taxonomy" id="1461337"/>
    <lineage>
        <taxon>Bacteria</taxon>
        <taxon>Pseudomonadati</taxon>
        <taxon>Pseudomonadota</taxon>
        <taxon>Alphaproteobacteria</taxon>
        <taxon>Rhodospirillales</taxon>
        <taxon>Kiloniellaceae</taxon>
        <taxon>Aestuariispira</taxon>
    </lineage>
</organism>
<dbReference type="InterPro" id="IPR037185">
    <property type="entry name" value="EmrE-like"/>
</dbReference>
<evidence type="ECO:0000313" key="8">
    <source>
        <dbReference type="EMBL" id="RED48130.1"/>
    </source>
</evidence>
<feature type="transmembrane region" description="Helical" evidence="6">
    <location>
        <begin position="176"/>
        <end position="194"/>
    </location>
</feature>
<dbReference type="InterPro" id="IPR050638">
    <property type="entry name" value="AA-Vitamin_Transporters"/>
</dbReference>
<evidence type="ECO:0000256" key="3">
    <source>
        <dbReference type="ARBA" id="ARBA00022692"/>
    </source>
</evidence>
<dbReference type="InterPro" id="IPR000620">
    <property type="entry name" value="EamA_dom"/>
</dbReference>
<dbReference type="PANTHER" id="PTHR32322">
    <property type="entry name" value="INNER MEMBRANE TRANSPORTER"/>
    <property type="match status" value="1"/>
</dbReference>
<evidence type="ECO:0000259" key="7">
    <source>
        <dbReference type="Pfam" id="PF00892"/>
    </source>
</evidence>
<evidence type="ECO:0000256" key="2">
    <source>
        <dbReference type="ARBA" id="ARBA00022475"/>
    </source>
</evidence>
<dbReference type="SUPFAM" id="SSF103481">
    <property type="entry name" value="Multidrug resistance efflux transporter EmrE"/>
    <property type="match status" value="2"/>
</dbReference>
<evidence type="ECO:0000256" key="4">
    <source>
        <dbReference type="ARBA" id="ARBA00022989"/>
    </source>
</evidence>